<dbReference type="RefSeq" id="WP_107939585.1">
    <property type="nucleotide sequence ID" value="NZ_QANS01000002.1"/>
</dbReference>
<feature type="region of interest" description="Disordered" evidence="1">
    <location>
        <begin position="143"/>
        <end position="166"/>
    </location>
</feature>
<dbReference type="InterPro" id="IPR012533">
    <property type="entry name" value="YcnI-copper_dom"/>
</dbReference>
<feature type="signal peptide" evidence="2">
    <location>
        <begin position="1"/>
        <end position="21"/>
    </location>
</feature>
<dbReference type="OrthoDB" id="9796962at2"/>
<feature type="domain" description="YncI copper-binding" evidence="3">
    <location>
        <begin position="22"/>
        <end position="160"/>
    </location>
</feature>
<feature type="chain" id="PRO_5015630724" description="YncI copper-binding domain-containing protein" evidence="2">
    <location>
        <begin position="22"/>
        <end position="166"/>
    </location>
</feature>
<keyword evidence="2" id="KW-0732">Signal</keyword>
<evidence type="ECO:0000256" key="2">
    <source>
        <dbReference type="SAM" id="SignalP"/>
    </source>
</evidence>
<name>A0A2T5MII9_9GAMM</name>
<dbReference type="Proteomes" id="UP000244248">
    <property type="component" value="Unassembled WGS sequence"/>
</dbReference>
<proteinExistence type="predicted"/>
<evidence type="ECO:0000259" key="3">
    <source>
        <dbReference type="Pfam" id="PF07987"/>
    </source>
</evidence>
<evidence type="ECO:0000313" key="5">
    <source>
        <dbReference type="Proteomes" id="UP000244248"/>
    </source>
</evidence>
<evidence type="ECO:0000256" key="1">
    <source>
        <dbReference type="SAM" id="MobiDB-lite"/>
    </source>
</evidence>
<protein>
    <recommendedName>
        <fullName evidence="3">YncI copper-binding domain-containing protein</fullName>
    </recommendedName>
</protein>
<sequence length="166" mass="17859">MLRHTLIALAAASSFATPAFAHITARPDSGDANKYFQTAFTVPHGCGDGASTIAVRVQIPEGVFSVKPQFKPGWTVSTKNRKVDPPIKAHHGPDITETISEVEWRGGPLPDSQFDNFGLIVKLPATAQTLSFAVTQECDKGSVQWNEKPDGDHPAPTVRVLSGEQK</sequence>
<dbReference type="Gene3D" id="2.60.40.2230">
    <property type="entry name" value="Uncharacterised protein YcnI-like PF07987, DUF1775"/>
    <property type="match status" value="1"/>
</dbReference>
<keyword evidence="5" id="KW-1185">Reference proteome</keyword>
<dbReference type="AlphaFoldDB" id="A0A2T5MII9"/>
<dbReference type="EMBL" id="QANS01000002">
    <property type="protein sequence ID" value="PTU32391.1"/>
    <property type="molecule type" value="Genomic_DNA"/>
</dbReference>
<organism evidence="4 5">
    <name type="scientific">Stenotrophobium rhamnosiphilum</name>
    <dbReference type="NCBI Taxonomy" id="2029166"/>
    <lineage>
        <taxon>Bacteria</taxon>
        <taxon>Pseudomonadati</taxon>
        <taxon>Pseudomonadota</taxon>
        <taxon>Gammaproteobacteria</taxon>
        <taxon>Nevskiales</taxon>
        <taxon>Nevskiaceae</taxon>
        <taxon>Stenotrophobium</taxon>
    </lineage>
</organism>
<accession>A0A2T5MII9</accession>
<dbReference type="Pfam" id="PF07987">
    <property type="entry name" value="DUF1775"/>
    <property type="match status" value="1"/>
</dbReference>
<reference evidence="4 5" key="1">
    <citation type="submission" date="2018-04" db="EMBL/GenBank/DDBJ databases">
        <title>Novel species isolated from glacier.</title>
        <authorList>
            <person name="Liu Q."/>
            <person name="Xin Y.-H."/>
        </authorList>
    </citation>
    <scope>NUCLEOTIDE SEQUENCE [LARGE SCALE GENOMIC DNA]</scope>
    <source>
        <strain evidence="4 5">GT1R17</strain>
    </source>
</reference>
<gene>
    <name evidence="4" type="ORF">CJD38_07005</name>
</gene>
<dbReference type="InterPro" id="IPR038507">
    <property type="entry name" value="YcnI-like_sf"/>
</dbReference>
<evidence type="ECO:0000313" key="4">
    <source>
        <dbReference type="EMBL" id="PTU32391.1"/>
    </source>
</evidence>
<dbReference type="CDD" id="cd08545">
    <property type="entry name" value="YcnI_like"/>
    <property type="match status" value="1"/>
</dbReference>
<comment type="caution">
    <text evidence="4">The sequence shown here is derived from an EMBL/GenBank/DDBJ whole genome shotgun (WGS) entry which is preliminary data.</text>
</comment>